<accession>A0A5C6DW19</accession>
<dbReference type="InterPro" id="IPR017850">
    <property type="entry name" value="Alkaline_phosphatase_core_sf"/>
</dbReference>
<dbReference type="SUPFAM" id="SSF53649">
    <property type="entry name" value="Alkaline phosphatase-like"/>
    <property type="match status" value="1"/>
</dbReference>
<dbReference type="Pfam" id="PF00884">
    <property type="entry name" value="Sulfatase"/>
    <property type="match status" value="1"/>
</dbReference>
<protein>
    <submittedName>
        <fullName evidence="6">Arylsulfatase</fullName>
        <ecNumber evidence="6">3.1.6.1</ecNumber>
    </submittedName>
</protein>
<dbReference type="Gene3D" id="3.40.720.10">
    <property type="entry name" value="Alkaline Phosphatase, subunit A"/>
    <property type="match status" value="1"/>
</dbReference>
<dbReference type="PROSITE" id="PS00523">
    <property type="entry name" value="SULFATASE_1"/>
    <property type="match status" value="1"/>
</dbReference>
<organism evidence="6 7">
    <name type="scientific">Novipirellula artificiosorum</name>
    <dbReference type="NCBI Taxonomy" id="2528016"/>
    <lineage>
        <taxon>Bacteria</taxon>
        <taxon>Pseudomonadati</taxon>
        <taxon>Planctomycetota</taxon>
        <taxon>Planctomycetia</taxon>
        <taxon>Pirellulales</taxon>
        <taxon>Pirellulaceae</taxon>
        <taxon>Novipirellula</taxon>
    </lineage>
</organism>
<evidence type="ECO:0000313" key="6">
    <source>
        <dbReference type="EMBL" id="TWU39601.1"/>
    </source>
</evidence>
<dbReference type="EMBL" id="SJPV01000003">
    <property type="protein sequence ID" value="TWU39601.1"/>
    <property type="molecule type" value="Genomic_DNA"/>
</dbReference>
<dbReference type="InterPro" id="IPR000917">
    <property type="entry name" value="Sulfatase_N"/>
</dbReference>
<evidence type="ECO:0000256" key="4">
    <source>
        <dbReference type="ARBA" id="ARBA00022837"/>
    </source>
</evidence>
<name>A0A5C6DW19_9BACT</name>
<keyword evidence="7" id="KW-1185">Reference proteome</keyword>
<keyword evidence="2" id="KW-0479">Metal-binding</keyword>
<comment type="similarity">
    <text evidence="1">Belongs to the sulfatase family.</text>
</comment>
<keyword evidence="3 6" id="KW-0378">Hydrolase</keyword>
<dbReference type="GO" id="GO:0004065">
    <property type="term" value="F:arylsulfatase activity"/>
    <property type="evidence" value="ECO:0007669"/>
    <property type="project" value="UniProtKB-EC"/>
</dbReference>
<dbReference type="PANTHER" id="PTHR42693:SF53">
    <property type="entry name" value="ENDO-4-O-SULFATASE"/>
    <property type="match status" value="1"/>
</dbReference>
<evidence type="ECO:0000256" key="2">
    <source>
        <dbReference type="ARBA" id="ARBA00022723"/>
    </source>
</evidence>
<dbReference type="EC" id="3.1.6.1" evidence="6"/>
<feature type="domain" description="Sulfatase N-terminal" evidence="5">
    <location>
        <begin position="40"/>
        <end position="351"/>
    </location>
</feature>
<comment type="caution">
    <text evidence="6">The sequence shown here is derived from an EMBL/GenBank/DDBJ whole genome shotgun (WGS) entry which is preliminary data.</text>
</comment>
<evidence type="ECO:0000256" key="3">
    <source>
        <dbReference type="ARBA" id="ARBA00022801"/>
    </source>
</evidence>
<dbReference type="Gene3D" id="3.30.1120.10">
    <property type="match status" value="1"/>
</dbReference>
<evidence type="ECO:0000259" key="5">
    <source>
        <dbReference type="Pfam" id="PF00884"/>
    </source>
</evidence>
<evidence type="ECO:0000313" key="7">
    <source>
        <dbReference type="Proteomes" id="UP000319143"/>
    </source>
</evidence>
<evidence type="ECO:0000256" key="1">
    <source>
        <dbReference type="ARBA" id="ARBA00008779"/>
    </source>
</evidence>
<dbReference type="AlphaFoldDB" id="A0A5C6DW19"/>
<gene>
    <name evidence="6" type="primary">atsA_23</name>
    <name evidence="6" type="ORF">Poly41_24560</name>
</gene>
<reference evidence="6 7" key="1">
    <citation type="submission" date="2019-02" db="EMBL/GenBank/DDBJ databases">
        <title>Deep-cultivation of Planctomycetes and their phenomic and genomic characterization uncovers novel biology.</title>
        <authorList>
            <person name="Wiegand S."/>
            <person name="Jogler M."/>
            <person name="Boedeker C."/>
            <person name="Pinto D."/>
            <person name="Vollmers J."/>
            <person name="Rivas-Marin E."/>
            <person name="Kohn T."/>
            <person name="Peeters S.H."/>
            <person name="Heuer A."/>
            <person name="Rast P."/>
            <person name="Oberbeckmann S."/>
            <person name="Bunk B."/>
            <person name="Jeske O."/>
            <person name="Meyerdierks A."/>
            <person name="Storesund J.E."/>
            <person name="Kallscheuer N."/>
            <person name="Luecker S."/>
            <person name="Lage O.M."/>
            <person name="Pohl T."/>
            <person name="Merkel B.J."/>
            <person name="Hornburger P."/>
            <person name="Mueller R.-W."/>
            <person name="Bruemmer F."/>
            <person name="Labrenz M."/>
            <person name="Spormann A.M."/>
            <person name="Op Den Camp H."/>
            <person name="Overmann J."/>
            <person name="Amann R."/>
            <person name="Jetten M.S.M."/>
            <person name="Mascher T."/>
            <person name="Medema M.H."/>
            <person name="Devos D.P."/>
            <person name="Kaster A.-K."/>
            <person name="Ovreas L."/>
            <person name="Rohde M."/>
            <person name="Galperin M.Y."/>
            <person name="Jogler C."/>
        </authorList>
    </citation>
    <scope>NUCLEOTIDE SEQUENCE [LARGE SCALE GENOMIC DNA]</scope>
    <source>
        <strain evidence="6 7">Poly41</strain>
    </source>
</reference>
<keyword evidence="4" id="KW-0106">Calcium</keyword>
<dbReference type="Proteomes" id="UP000319143">
    <property type="component" value="Unassembled WGS sequence"/>
</dbReference>
<dbReference type="InterPro" id="IPR050738">
    <property type="entry name" value="Sulfatase"/>
</dbReference>
<dbReference type="GO" id="GO:0046872">
    <property type="term" value="F:metal ion binding"/>
    <property type="evidence" value="ECO:0007669"/>
    <property type="project" value="UniProtKB-KW"/>
</dbReference>
<proteinExistence type="inferred from homology"/>
<dbReference type="PANTHER" id="PTHR42693">
    <property type="entry name" value="ARYLSULFATASE FAMILY MEMBER"/>
    <property type="match status" value="1"/>
</dbReference>
<sequence>MKHSAHPQIKETFMLAIKRTVVALLLAILSPLCVGAADRPNIIFIFADDWGYGDLSSHGSTFCQTPHLDQMAKEGIDFANFTVNSPVCSPSRVAVMTGQFPARQSIHQHFAGVTSNRKRGMPDWLDPLGPSLPRMMQDAGYKTGHFGKWHLGGGAGMPTEDQYGYDAYATFNGSKTNDIKKDGLASVDHAVAFIKQNKDQPFFVNLWLHEVHLAHYPLEKYLKQFHDLDEQQRVYASVIAEGDEGVGRVLALLKELAIDEKTLVVFSTDNGPEVTRGEEAKIHHKGDPGLGGYYSVGETGGLKGRKRSLFAGGIRVPLIVRWPGVVPAGQTDKTSVLTAVDLLPTFLEIADGELPDGFVPDGENVFSAFQGEPLQRSKPIFWEWKGGATQDENWPSLGVRDGRWKLILNKELGKRELYDMEKDWAEKVDVSQQNPEIVQKLVQQLDVWKKSLPQAPDPRCCVNPKQTDLKKFKK</sequence>
<dbReference type="InterPro" id="IPR024607">
    <property type="entry name" value="Sulfatase_CS"/>
</dbReference>